<evidence type="ECO:0000256" key="6">
    <source>
        <dbReference type="ARBA" id="ARBA00022679"/>
    </source>
</evidence>
<evidence type="ECO:0000313" key="16">
    <source>
        <dbReference type="EMBL" id="XBY43043.1"/>
    </source>
</evidence>
<keyword evidence="7 13" id="KW-0819">tRNA processing</keyword>
<comment type="similarity">
    <text evidence="2 13">Belongs to the SUA5 family.</text>
</comment>
<feature type="binding site" evidence="14">
    <location>
        <position position="149"/>
    </location>
    <ligand>
        <name>L-threonine</name>
        <dbReference type="ChEBI" id="CHEBI:57926"/>
    </ligand>
</feature>
<comment type="subcellular location">
    <subcellularLocation>
        <location evidence="1 13">Cytoplasm</location>
    </subcellularLocation>
</comment>
<keyword evidence="8 13" id="KW-0548">Nucleotidyltransferase</keyword>
<reference evidence="16" key="1">
    <citation type="submission" date="2024-06" db="EMBL/GenBank/DDBJ databases">
        <title>Methylostella associata gen. nov., sp. nov., a novel Ancalomicrobiaceae-affiliated facultatively methylotrophic bacteria that feed on methanotrophs of the genus Methylococcus.</title>
        <authorList>
            <person name="Saltykova V."/>
            <person name="Danilova O.V."/>
            <person name="Oshkin I.Y."/>
            <person name="Belova S.E."/>
            <person name="Pimenov N.V."/>
            <person name="Dedysh S.N."/>
        </authorList>
    </citation>
    <scope>NUCLEOTIDE SEQUENCE</scope>
    <source>
        <strain evidence="16">S20</strain>
    </source>
</reference>
<name>A0AAU7X7J4_9HYPH</name>
<dbReference type="InterPro" id="IPR010923">
    <property type="entry name" value="T(6)A37_SUA5"/>
</dbReference>
<evidence type="ECO:0000256" key="4">
    <source>
        <dbReference type="ARBA" id="ARBA00015492"/>
    </source>
</evidence>
<evidence type="ECO:0000256" key="3">
    <source>
        <dbReference type="ARBA" id="ARBA00012584"/>
    </source>
</evidence>
<dbReference type="EC" id="2.7.7.87" evidence="3 13"/>
<feature type="binding site" evidence="14">
    <location>
        <position position="203"/>
    </location>
    <ligand>
        <name>ATP</name>
        <dbReference type="ChEBI" id="CHEBI:30616"/>
    </ligand>
</feature>
<dbReference type="EMBL" id="CP158568">
    <property type="protein sequence ID" value="XBY43043.1"/>
    <property type="molecule type" value="Genomic_DNA"/>
</dbReference>
<feature type="binding site" evidence="14">
    <location>
        <position position="42"/>
    </location>
    <ligand>
        <name>L-threonine</name>
        <dbReference type="ChEBI" id="CHEBI:57926"/>
    </ligand>
</feature>
<dbReference type="PANTHER" id="PTHR17490">
    <property type="entry name" value="SUA5"/>
    <property type="match status" value="1"/>
</dbReference>
<evidence type="ECO:0000256" key="14">
    <source>
        <dbReference type="PIRSR" id="PIRSR004930-1"/>
    </source>
</evidence>
<dbReference type="Gene3D" id="3.40.50.11030">
    <property type="entry name" value="Threonylcarbamoyl-AMP synthase, C-terminal domain"/>
    <property type="match status" value="1"/>
</dbReference>
<accession>A0AAU7X7J4</accession>
<feature type="binding site" evidence="14">
    <location>
        <position position="189"/>
    </location>
    <ligand>
        <name>L-threonine</name>
        <dbReference type="ChEBI" id="CHEBI:57926"/>
    </ligand>
</feature>
<feature type="binding site" evidence="14">
    <location>
        <position position="74"/>
    </location>
    <ligand>
        <name>L-threonine</name>
        <dbReference type="ChEBI" id="CHEBI:57926"/>
    </ligand>
</feature>
<comment type="function">
    <text evidence="13">Required for the formation of a threonylcarbamoyl group on adenosine at position 37 (t(6)A37) in tRNAs that read codons beginning with adenine.</text>
</comment>
<keyword evidence="6 13" id="KW-0808">Transferase</keyword>
<dbReference type="InterPro" id="IPR005145">
    <property type="entry name" value="Sua5_C"/>
</dbReference>
<dbReference type="NCBIfam" id="TIGR00057">
    <property type="entry name" value="L-threonylcarbamoyladenylate synthase"/>
    <property type="match status" value="1"/>
</dbReference>
<evidence type="ECO:0000256" key="5">
    <source>
        <dbReference type="ARBA" id="ARBA00022490"/>
    </source>
</evidence>
<organism evidence="16">
    <name type="scientific">Methyloraptor flagellatus</name>
    <dbReference type="NCBI Taxonomy" id="3162530"/>
    <lineage>
        <taxon>Bacteria</taxon>
        <taxon>Pseudomonadati</taxon>
        <taxon>Pseudomonadota</taxon>
        <taxon>Alphaproteobacteria</taxon>
        <taxon>Hyphomicrobiales</taxon>
        <taxon>Ancalomicrobiaceae</taxon>
        <taxon>Methyloraptor</taxon>
    </lineage>
</organism>
<evidence type="ECO:0000256" key="2">
    <source>
        <dbReference type="ARBA" id="ARBA00007663"/>
    </source>
</evidence>
<dbReference type="KEGG" id="mflg:ABS361_13115"/>
<dbReference type="Pfam" id="PF03481">
    <property type="entry name" value="Sua5_C"/>
    <property type="match status" value="1"/>
</dbReference>
<evidence type="ECO:0000256" key="10">
    <source>
        <dbReference type="ARBA" id="ARBA00022840"/>
    </source>
</evidence>
<sequence length="339" mass="33904">MSAFASSAPRLISTDDGSRAAAIAAAVEALGAGRLVALPTETVYGLGADATDGTAVAGIYAAKGRPSINPLISHVPDLAAAETHGRFDADARRLAQAFWPGPLTLVVPKQPGSPISDLATAGLDSVGLRVPANAVTRAVLAGLGRPVAAPSANRSGRISPTTAADVVAELGAKVAVVVDDGPCPVGVESTIVACLGDDVRLLRPGGVSRAEIEAVLGRPLDASPSGHDADASDEVLLAPGMMTSHYAPEAAVRLDAREVRAGEALLAFGPEPIAGQDQAVAVETLSATGDLTEAAANLFGALRRLDSSGAAAIAVMPIPAEGLGEAIRDRLARAAAPRG</sequence>
<keyword evidence="5 13" id="KW-0963">Cytoplasm</keyword>
<dbReference type="InterPro" id="IPR017945">
    <property type="entry name" value="DHBP_synth_RibB-like_a/b_dom"/>
</dbReference>
<dbReference type="SUPFAM" id="SSF55821">
    <property type="entry name" value="YrdC/RibB"/>
    <property type="match status" value="1"/>
</dbReference>
<feature type="domain" description="YrdC-like" evidence="15">
    <location>
        <begin position="20"/>
        <end position="207"/>
    </location>
</feature>
<dbReference type="Pfam" id="PF01300">
    <property type="entry name" value="Sua5_yciO_yrdC"/>
    <property type="match status" value="1"/>
</dbReference>
<dbReference type="GO" id="GO:0003725">
    <property type="term" value="F:double-stranded RNA binding"/>
    <property type="evidence" value="ECO:0007669"/>
    <property type="project" value="UniProtKB-UniRule"/>
</dbReference>
<feature type="binding site" evidence="14">
    <location>
        <position position="129"/>
    </location>
    <ligand>
        <name>L-threonine</name>
        <dbReference type="ChEBI" id="CHEBI:57926"/>
    </ligand>
</feature>
<evidence type="ECO:0000259" key="15">
    <source>
        <dbReference type="PROSITE" id="PS51163"/>
    </source>
</evidence>
<feature type="binding site" evidence="14">
    <location>
        <position position="159"/>
    </location>
    <ligand>
        <name>ATP</name>
        <dbReference type="ChEBI" id="CHEBI:30616"/>
    </ligand>
</feature>
<feature type="binding site" evidence="14">
    <location>
        <position position="69"/>
    </location>
    <ligand>
        <name>ATP</name>
        <dbReference type="ChEBI" id="CHEBI:30616"/>
    </ligand>
</feature>
<dbReference type="PIRSF" id="PIRSF004930">
    <property type="entry name" value="Tln_factor_SUA5"/>
    <property type="match status" value="1"/>
</dbReference>
<protein>
    <recommendedName>
        <fullName evidence="4 13">Threonylcarbamoyl-AMP synthase</fullName>
        <shortName evidence="13">TC-AMP synthase</shortName>
        <ecNumber evidence="3 13">2.7.7.87</ecNumber>
    </recommendedName>
    <alternativeName>
        <fullName evidence="11 13">L-threonylcarbamoyladenylate synthase</fullName>
    </alternativeName>
</protein>
<evidence type="ECO:0000256" key="13">
    <source>
        <dbReference type="PIRNR" id="PIRNR004930"/>
    </source>
</evidence>
<dbReference type="GO" id="GO:0006450">
    <property type="term" value="P:regulation of translational fidelity"/>
    <property type="evidence" value="ECO:0007669"/>
    <property type="project" value="TreeGrafter"/>
</dbReference>
<dbReference type="Gene3D" id="3.90.870.10">
    <property type="entry name" value="DHBP synthase"/>
    <property type="match status" value="1"/>
</dbReference>
<proteinExistence type="inferred from homology"/>
<evidence type="ECO:0000256" key="11">
    <source>
        <dbReference type="ARBA" id="ARBA00029774"/>
    </source>
</evidence>
<dbReference type="InterPro" id="IPR006070">
    <property type="entry name" value="Sua5-like_dom"/>
</dbReference>
<dbReference type="InterPro" id="IPR038385">
    <property type="entry name" value="Sua5/YwlC_C"/>
</dbReference>
<dbReference type="GO" id="GO:0005737">
    <property type="term" value="C:cytoplasm"/>
    <property type="evidence" value="ECO:0007669"/>
    <property type="project" value="UniProtKB-SubCell"/>
</dbReference>
<feature type="binding site" evidence="14">
    <location>
        <position position="65"/>
    </location>
    <ligand>
        <name>ATP</name>
        <dbReference type="ChEBI" id="CHEBI:30616"/>
    </ligand>
</feature>
<evidence type="ECO:0000256" key="12">
    <source>
        <dbReference type="ARBA" id="ARBA00048366"/>
    </source>
</evidence>
<dbReference type="PANTHER" id="PTHR17490:SF16">
    <property type="entry name" value="THREONYLCARBAMOYL-AMP SYNTHASE"/>
    <property type="match status" value="1"/>
</dbReference>
<dbReference type="GO" id="GO:0061710">
    <property type="term" value="F:L-threonylcarbamoyladenylate synthase"/>
    <property type="evidence" value="ECO:0007669"/>
    <property type="project" value="UniProtKB-EC"/>
</dbReference>
<dbReference type="RefSeq" id="WP_407048145.1">
    <property type="nucleotide sequence ID" value="NZ_CP158568.1"/>
</dbReference>
<keyword evidence="9 13" id="KW-0547">Nucleotide-binding</keyword>
<gene>
    <name evidence="16" type="ORF">ABS361_13115</name>
</gene>
<evidence type="ECO:0000256" key="7">
    <source>
        <dbReference type="ARBA" id="ARBA00022694"/>
    </source>
</evidence>
<evidence type="ECO:0000256" key="9">
    <source>
        <dbReference type="ARBA" id="ARBA00022741"/>
    </source>
</evidence>
<dbReference type="AlphaFoldDB" id="A0AAU7X7J4"/>
<dbReference type="GO" id="GO:0008033">
    <property type="term" value="P:tRNA processing"/>
    <property type="evidence" value="ECO:0007669"/>
    <property type="project" value="UniProtKB-KW"/>
</dbReference>
<keyword evidence="10 13" id="KW-0067">ATP-binding</keyword>
<dbReference type="GO" id="GO:0000049">
    <property type="term" value="F:tRNA binding"/>
    <property type="evidence" value="ECO:0007669"/>
    <property type="project" value="TreeGrafter"/>
</dbReference>
<evidence type="ECO:0000256" key="1">
    <source>
        <dbReference type="ARBA" id="ARBA00004496"/>
    </source>
</evidence>
<dbReference type="PROSITE" id="PS51163">
    <property type="entry name" value="YRDC"/>
    <property type="match status" value="1"/>
</dbReference>
<feature type="binding site" evidence="14">
    <location>
        <position position="246"/>
    </location>
    <ligand>
        <name>ATP</name>
        <dbReference type="ChEBI" id="CHEBI:30616"/>
    </ligand>
</feature>
<comment type="catalytic activity">
    <reaction evidence="12 13">
        <text>L-threonine + hydrogencarbonate + ATP = L-threonylcarbamoyladenylate + diphosphate + H2O</text>
        <dbReference type="Rhea" id="RHEA:36407"/>
        <dbReference type="ChEBI" id="CHEBI:15377"/>
        <dbReference type="ChEBI" id="CHEBI:17544"/>
        <dbReference type="ChEBI" id="CHEBI:30616"/>
        <dbReference type="ChEBI" id="CHEBI:33019"/>
        <dbReference type="ChEBI" id="CHEBI:57926"/>
        <dbReference type="ChEBI" id="CHEBI:73682"/>
        <dbReference type="EC" id="2.7.7.87"/>
    </reaction>
</comment>
<feature type="binding site" evidence="14">
    <location>
        <position position="151"/>
    </location>
    <ligand>
        <name>ATP</name>
        <dbReference type="ChEBI" id="CHEBI:30616"/>
    </ligand>
</feature>
<dbReference type="GO" id="GO:0005524">
    <property type="term" value="F:ATP binding"/>
    <property type="evidence" value="ECO:0007669"/>
    <property type="project" value="UniProtKB-UniRule"/>
</dbReference>
<evidence type="ECO:0000256" key="8">
    <source>
        <dbReference type="ARBA" id="ARBA00022695"/>
    </source>
</evidence>
<dbReference type="InterPro" id="IPR050156">
    <property type="entry name" value="TC-AMP_synthase_SUA5"/>
</dbReference>